<reference evidence="1 2" key="1">
    <citation type="submission" date="2017-08" db="EMBL/GenBank/DDBJ databases">
        <title>Burning lignite coal seam in the remote Altai Mountains harbors a hydrogen-driven thermophilic microbial community.</title>
        <authorList>
            <person name="Kadnikov V.V."/>
            <person name="Mardanov A.V."/>
            <person name="Ivasenko D."/>
            <person name="Beletsky A.V."/>
            <person name="Karnachuk O.V."/>
            <person name="Ravin N.V."/>
        </authorList>
    </citation>
    <scope>NUCLEOTIDE SEQUENCE [LARGE SCALE GENOMIC DNA]</scope>
    <source>
        <strain evidence="1">AL31</strain>
    </source>
</reference>
<proteinExistence type="predicted"/>
<dbReference type="PANTHER" id="PTHR43434">
    <property type="entry name" value="PHOSPHOGLYCOLATE PHOSPHATASE"/>
    <property type="match status" value="1"/>
</dbReference>
<dbReference type="GO" id="GO:0005829">
    <property type="term" value="C:cytosol"/>
    <property type="evidence" value="ECO:0007669"/>
    <property type="project" value="TreeGrafter"/>
</dbReference>
<dbReference type="PANTHER" id="PTHR43434:SF1">
    <property type="entry name" value="PHOSPHOGLYCOLATE PHOSPHATASE"/>
    <property type="match status" value="1"/>
</dbReference>
<organism evidence="1 2">
    <name type="scientific">Brockia lithotrophica</name>
    <dbReference type="NCBI Taxonomy" id="933949"/>
    <lineage>
        <taxon>Bacteria</taxon>
        <taxon>Bacillati</taxon>
        <taxon>Bacillota</taxon>
        <taxon>Bacilli</taxon>
        <taxon>Bacillales</taxon>
        <taxon>Bacillales Family X. Incertae Sedis</taxon>
        <taxon>Brockia</taxon>
    </lineage>
</organism>
<protein>
    <submittedName>
        <fullName evidence="1">Phosphoglycolate phosphatase</fullName>
    </submittedName>
</protein>
<dbReference type="SUPFAM" id="SSF56784">
    <property type="entry name" value="HAD-like"/>
    <property type="match status" value="1"/>
</dbReference>
<name>A0A2T5G522_9BACL</name>
<dbReference type="InterPro" id="IPR023198">
    <property type="entry name" value="PGP-like_dom2"/>
</dbReference>
<accession>A0A2T5G522</accession>
<dbReference type="Gene3D" id="3.40.50.1000">
    <property type="entry name" value="HAD superfamily/HAD-like"/>
    <property type="match status" value="1"/>
</dbReference>
<dbReference type="GO" id="GO:0008967">
    <property type="term" value="F:phosphoglycolate phosphatase activity"/>
    <property type="evidence" value="ECO:0007669"/>
    <property type="project" value="TreeGrafter"/>
</dbReference>
<evidence type="ECO:0000313" key="2">
    <source>
        <dbReference type="Proteomes" id="UP000244016"/>
    </source>
</evidence>
<evidence type="ECO:0000313" key="1">
    <source>
        <dbReference type="EMBL" id="PTQ51287.1"/>
    </source>
</evidence>
<dbReference type="EMBL" id="PEBW01000006">
    <property type="protein sequence ID" value="PTQ51287.1"/>
    <property type="molecule type" value="Genomic_DNA"/>
</dbReference>
<dbReference type="Pfam" id="PF13419">
    <property type="entry name" value="HAD_2"/>
    <property type="match status" value="1"/>
</dbReference>
<dbReference type="SFLD" id="SFLDG01129">
    <property type="entry name" value="C1.5:_HAD__Beta-PGM__Phosphata"/>
    <property type="match status" value="1"/>
</dbReference>
<dbReference type="SFLD" id="SFLDS00003">
    <property type="entry name" value="Haloacid_Dehalogenase"/>
    <property type="match status" value="1"/>
</dbReference>
<dbReference type="AlphaFoldDB" id="A0A2T5G522"/>
<dbReference type="InterPro" id="IPR041492">
    <property type="entry name" value="HAD_2"/>
</dbReference>
<dbReference type="GO" id="GO:0006281">
    <property type="term" value="P:DNA repair"/>
    <property type="evidence" value="ECO:0007669"/>
    <property type="project" value="TreeGrafter"/>
</dbReference>
<dbReference type="Gene3D" id="1.10.150.240">
    <property type="entry name" value="Putative phosphatase, domain 2"/>
    <property type="match status" value="1"/>
</dbReference>
<gene>
    <name evidence="1" type="ORF">BLITH_0113</name>
</gene>
<sequence length="234" mass="25692">MGGLRFVVFDMDGTLFDAWSVAFPAFVHTFRALRERGVAVALPPEEDLRKTLGMTYRKMWRTLLGFDDPELALWADRTMRAKELELLEAGEGRLYPGVVEGISELAASGLALYIASNGEANYLTKILERFSLRPYFSGVYDAFSFRVVRKEELVGRILDEHGLSPAEGAIVGDRVSDVEAGTAHGLHRIACTYGYGSPEELRGADVYVQSFPEAVRVLLARKSQGEVGGGISPA</sequence>
<comment type="caution">
    <text evidence="1">The sequence shown here is derived from an EMBL/GenBank/DDBJ whole genome shotgun (WGS) entry which is preliminary data.</text>
</comment>
<dbReference type="InterPro" id="IPR023214">
    <property type="entry name" value="HAD_sf"/>
</dbReference>
<dbReference type="InterPro" id="IPR050155">
    <property type="entry name" value="HAD-like_hydrolase_sf"/>
</dbReference>
<dbReference type="Proteomes" id="UP000244016">
    <property type="component" value="Unassembled WGS sequence"/>
</dbReference>
<dbReference type="InterPro" id="IPR036412">
    <property type="entry name" value="HAD-like_sf"/>
</dbReference>